<evidence type="ECO:0000259" key="6">
    <source>
        <dbReference type="Pfam" id="PF06803"/>
    </source>
</evidence>
<evidence type="ECO:0000256" key="3">
    <source>
        <dbReference type="ARBA" id="ARBA00022989"/>
    </source>
</evidence>
<dbReference type="GO" id="GO:0012505">
    <property type="term" value="C:endomembrane system"/>
    <property type="evidence" value="ECO:0007669"/>
    <property type="project" value="UniProtKB-SubCell"/>
</dbReference>
<dbReference type="AlphaFoldDB" id="A0A1G7NSH2"/>
<keyword evidence="2" id="KW-0812">Transmembrane</keyword>
<evidence type="ECO:0000313" key="7">
    <source>
        <dbReference type="EMBL" id="SDF76936.1"/>
    </source>
</evidence>
<gene>
    <name evidence="7" type="ORF">SAMN05444167_3253</name>
</gene>
<accession>A0A1G7NSH2</accession>
<keyword evidence="4" id="KW-0472">Membrane</keyword>
<comment type="subcellular location">
    <subcellularLocation>
        <location evidence="1">Endomembrane system</location>
        <topology evidence="1">Multi-pass membrane protein</topology>
    </subcellularLocation>
</comment>
<keyword evidence="3" id="KW-1133">Transmembrane helix</keyword>
<dbReference type="RefSeq" id="WP_156785162.1">
    <property type="nucleotide sequence ID" value="NZ_LT629690.1"/>
</dbReference>
<reference evidence="7 8" key="1">
    <citation type="submission" date="2016-10" db="EMBL/GenBank/DDBJ databases">
        <authorList>
            <person name="de Groot N.N."/>
        </authorList>
    </citation>
    <scope>NUCLEOTIDE SEQUENCE [LARGE SCALE GENOMIC DNA]</scope>
    <source>
        <strain evidence="7 8">GAS232</strain>
    </source>
</reference>
<dbReference type="OrthoDB" id="9800202at2"/>
<dbReference type="Proteomes" id="UP000182427">
    <property type="component" value="Chromosome I"/>
</dbReference>
<dbReference type="EMBL" id="LT629690">
    <property type="protein sequence ID" value="SDF76936.1"/>
    <property type="molecule type" value="Genomic_DNA"/>
</dbReference>
<evidence type="ECO:0000256" key="2">
    <source>
        <dbReference type="ARBA" id="ARBA00022692"/>
    </source>
</evidence>
<proteinExistence type="predicted"/>
<sequence length="183" mass="20524">MNSIFSVPDEAVSPLPLPYVSELAMDYVIEERCVPTSDSVRYNSSDLEQILNRDSSSMRLKLAAVANKSLGMTLGLLHDVIFVYRLMRHPNTPWPAKALLSVPVMYLCSPIQVFPSFIPILGQVDDVFVIWVAKKLATKFVDVETRRECRAAATEAKLPQWLRMPEDNTNRTGPSRICGLDPT</sequence>
<evidence type="ECO:0000256" key="4">
    <source>
        <dbReference type="ARBA" id="ARBA00023136"/>
    </source>
</evidence>
<feature type="domain" description="DUF1232" evidence="6">
    <location>
        <begin position="96"/>
        <end position="130"/>
    </location>
</feature>
<dbReference type="Pfam" id="PF06803">
    <property type="entry name" value="DUF1232"/>
    <property type="match status" value="1"/>
</dbReference>
<evidence type="ECO:0000256" key="1">
    <source>
        <dbReference type="ARBA" id="ARBA00004127"/>
    </source>
</evidence>
<name>A0A1G7NSH2_9BACT</name>
<evidence type="ECO:0000313" key="8">
    <source>
        <dbReference type="Proteomes" id="UP000182427"/>
    </source>
</evidence>
<feature type="region of interest" description="Disordered" evidence="5">
    <location>
        <begin position="164"/>
        <end position="183"/>
    </location>
</feature>
<protein>
    <submittedName>
        <fullName evidence="7">Uncharacterized membrane protein YkvA, DUF1232 family</fullName>
    </submittedName>
</protein>
<keyword evidence="8" id="KW-1185">Reference proteome</keyword>
<evidence type="ECO:0000256" key="5">
    <source>
        <dbReference type="SAM" id="MobiDB-lite"/>
    </source>
</evidence>
<organism evidence="7 8">
    <name type="scientific">Terriglobus roseus</name>
    <dbReference type="NCBI Taxonomy" id="392734"/>
    <lineage>
        <taxon>Bacteria</taxon>
        <taxon>Pseudomonadati</taxon>
        <taxon>Acidobacteriota</taxon>
        <taxon>Terriglobia</taxon>
        <taxon>Terriglobales</taxon>
        <taxon>Acidobacteriaceae</taxon>
        <taxon>Terriglobus</taxon>
    </lineage>
</organism>
<dbReference type="InterPro" id="IPR010652">
    <property type="entry name" value="DUF1232"/>
</dbReference>